<evidence type="ECO:0000313" key="3">
    <source>
        <dbReference type="RefSeq" id="XP_010517555.1"/>
    </source>
</evidence>
<name>A0ABM0ZLU6_CAMSA</name>
<feature type="domain" description="KIB1-4 beta-propeller" evidence="1">
    <location>
        <begin position="88"/>
        <end position="210"/>
    </location>
</feature>
<keyword evidence="2" id="KW-1185">Reference proteome</keyword>
<organism evidence="2 3">
    <name type="scientific">Camelina sativa</name>
    <name type="common">False flax</name>
    <name type="synonym">Myagrum sativum</name>
    <dbReference type="NCBI Taxonomy" id="90675"/>
    <lineage>
        <taxon>Eukaryota</taxon>
        <taxon>Viridiplantae</taxon>
        <taxon>Streptophyta</taxon>
        <taxon>Embryophyta</taxon>
        <taxon>Tracheophyta</taxon>
        <taxon>Spermatophyta</taxon>
        <taxon>Magnoliopsida</taxon>
        <taxon>eudicotyledons</taxon>
        <taxon>Gunneridae</taxon>
        <taxon>Pentapetalae</taxon>
        <taxon>rosids</taxon>
        <taxon>malvids</taxon>
        <taxon>Brassicales</taxon>
        <taxon>Brassicaceae</taxon>
        <taxon>Camelineae</taxon>
        <taxon>Camelina</taxon>
    </lineage>
</organism>
<gene>
    <name evidence="3" type="primary">LOC104792980</name>
</gene>
<reference evidence="2" key="1">
    <citation type="journal article" date="2014" name="Nat. Commun.">
        <title>The emerging biofuel crop Camelina sativa retains a highly undifferentiated hexaploid genome structure.</title>
        <authorList>
            <person name="Kagale S."/>
            <person name="Koh C."/>
            <person name="Nixon J."/>
            <person name="Bollina V."/>
            <person name="Clarke W.E."/>
            <person name="Tuteja R."/>
            <person name="Spillane C."/>
            <person name="Robinson S.J."/>
            <person name="Links M.G."/>
            <person name="Clarke C."/>
            <person name="Higgins E.E."/>
            <person name="Huebert T."/>
            <person name="Sharpe A.G."/>
            <person name="Parkin I.A."/>
        </authorList>
    </citation>
    <scope>NUCLEOTIDE SEQUENCE [LARGE SCALE GENOMIC DNA]</scope>
    <source>
        <strain evidence="2">cv. DH55</strain>
    </source>
</reference>
<dbReference type="InterPro" id="IPR005174">
    <property type="entry name" value="KIB1-4_b-propeller"/>
</dbReference>
<evidence type="ECO:0000313" key="2">
    <source>
        <dbReference type="Proteomes" id="UP000694864"/>
    </source>
</evidence>
<accession>A0ABM0ZLU6</accession>
<dbReference type="Proteomes" id="UP000694864">
    <property type="component" value="Chromosome 6"/>
</dbReference>
<dbReference type="GeneID" id="104792980"/>
<sequence>MQFVRSTLLDALIAIREIPRVCLHSLNITGQCGRIKLHFGLTKQQLHSKESVCIGPNFNQLNKCKTLIRSWLLYREMGSGKARFYDTVRKTLHYKEHPSLEGTRFLGSTFGWVVMSNSVSLQQRNHHQTFLFNPFTLQRDELPSLIIGNPQYPRTVVRYGVLTGNPREDNTYVCLLIDDFRIYDFMDVMNHPRLHIYYVAKRNGNWSQHWLATSFPALNNLPIHGSTIESISPCADKISFIIRGHSFDFTFQSHDWSVRETQENDPIEWNPFHGQPFHQIKHRLQISPQIPTTLAIIGTKTGRQRVKNRTWEDGNPSVSYIEGVWVEVRA</sequence>
<protein>
    <submittedName>
        <fullName evidence="3">Uncharacterized protein LOC104792980</fullName>
    </submittedName>
</protein>
<dbReference type="RefSeq" id="XP_010517555.1">
    <property type="nucleotide sequence ID" value="XM_010519253.1"/>
</dbReference>
<evidence type="ECO:0000259" key="1">
    <source>
        <dbReference type="Pfam" id="PF03478"/>
    </source>
</evidence>
<proteinExistence type="predicted"/>
<dbReference type="Pfam" id="PF03478">
    <property type="entry name" value="Beta-prop_KIB1-4"/>
    <property type="match status" value="1"/>
</dbReference>
<reference evidence="3" key="2">
    <citation type="submission" date="2025-08" db="UniProtKB">
        <authorList>
            <consortium name="RefSeq"/>
        </authorList>
    </citation>
    <scope>IDENTIFICATION</scope>
    <source>
        <tissue evidence="3">Leaf</tissue>
    </source>
</reference>